<accession>A0AC59ZVV7</accession>
<proteinExistence type="predicted"/>
<sequence>MCVYMWEIDNRDDIDINTDIYIDTNGFVLVYWLPPLSGLESLTSTAHSVTQACLTLWDPMDCSPPGSSVHGILQARILEWVAISSSRVSSPPRDRTPVTCDPCIGRQILYH</sequence>
<protein>
    <submittedName>
        <fullName evidence="1">Uncharacterized protein</fullName>
    </submittedName>
</protein>
<evidence type="ECO:0000313" key="1">
    <source>
        <dbReference type="EMBL" id="CAN0514516.1"/>
    </source>
</evidence>
<dbReference type="EMBL" id="OX596088">
    <property type="protein sequence ID" value="CAN0514516.1"/>
    <property type="molecule type" value="Genomic_DNA"/>
</dbReference>
<evidence type="ECO:0000313" key="2">
    <source>
        <dbReference type="Proteomes" id="UP001162501"/>
    </source>
</evidence>
<reference evidence="1" key="2">
    <citation type="submission" date="2025-03" db="EMBL/GenBank/DDBJ databases">
        <authorList>
            <consortium name="ELIXIR-Norway"/>
            <consortium name="Elixir Norway"/>
        </authorList>
    </citation>
    <scope>NUCLEOTIDE SEQUENCE</scope>
</reference>
<dbReference type="Proteomes" id="UP001162501">
    <property type="component" value="Chromosome 4"/>
</dbReference>
<name>A0AC59ZVV7_RANTA</name>
<gene>
    <name evidence="1" type="ORF">MRATA1EN22A_LOCUS23348</name>
</gene>
<reference evidence="1" key="1">
    <citation type="submission" date="2023-05" db="EMBL/GenBank/DDBJ databases">
        <authorList>
            <consortium name="ELIXIR-Norway"/>
        </authorList>
    </citation>
    <scope>NUCLEOTIDE SEQUENCE</scope>
</reference>
<organism evidence="1 2">
    <name type="scientific">Rangifer tarandus platyrhynchus</name>
    <name type="common">Svalbard reindeer</name>
    <dbReference type="NCBI Taxonomy" id="3082113"/>
    <lineage>
        <taxon>Eukaryota</taxon>
        <taxon>Metazoa</taxon>
        <taxon>Chordata</taxon>
        <taxon>Craniata</taxon>
        <taxon>Vertebrata</taxon>
        <taxon>Euteleostomi</taxon>
        <taxon>Mammalia</taxon>
        <taxon>Eutheria</taxon>
        <taxon>Laurasiatheria</taxon>
        <taxon>Artiodactyla</taxon>
        <taxon>Ruminantia</taxon>
        <taxon>Pecora</taxon>
        <taxon>Cervidae</taxon>
        <taxon>Odocoileinae</taxon>
        <taxon>Rangifer</taxon>
    </lineage>
</organism>